<keyword evidence="3" id="KW-0472">Membrane</keyword>
<dbReference type="CDD" id="cd00054">
    <property type="entry name" value="EGF_CA"/>
    <property type="match status" value="1"/>
</dbReference>
<dbReference type="PROSITE" id="PS00022">
    <property type="entry name" value="EGF_1"/>
    <property type="match status" value="1"/>
</dbReference>
<dbReference type="SUPFAM" id="SSF57196">
    <property type="entry name" value="EGF/Laminin"/>
    <property type="match status" value="1"/>
</dbReference>
<evidence type="ECO:0000313" key="6">
    <source>
        <dbReference type="Proteomes" id="UP000261380"/>
    </source>
</evidence>
<keyword evidence="6" id="KW-1185">Reference proteome</keyword>
<dbReference type="STRING" id="32473.ENSXCOP00000006977"/>
<dbReference type="PROSITE" id="PS01186">
    <property type="entry name" value="EGF_2"/>
    <property type="match status" value="1"/>
</dbReference>
<dbReference type="InterPro" id="IPR000152">
    <property type="entry name" value="EGF-type_Asp/Asn_hydroxyl_site"/>
</dbReference>
<proteinExistence type="predicted"/>
<dbReference type="Pfam" id="PF00008">
    <property type="entry name" value="EGF"/>
    <property type="match status" value="1"/>
</dbReference>
<organism evidence="5 6">
    <name type="scientific">Xiphophorus couchianus</name>
    <name type="common">Monterrey platyfish</name>
    <dbReference type="NCBI Taxonomy" id="32473"/>
    <lineage>
        <taxon>Eukaryota</taxon>
        <taxon>Metazoa</taxon>
        <taxon>Chordata</taxon>
        <taxon>Craniata</taxon>
        <taxon>Vertebrata</taxon>
        <taxon>Euteleostomi</taxon>
        <taxon>Actinopterygii</taxon>
        <taxon>Neopterygii</taxon>
        <taxon>Teleostei</taxon>
        <taxon>Neoteleostei</taxon>
        <taxon>Acanthomorphata</taxon>
        <taxon>Ovalentaria</taxon>
        <taxon>Atherinomorphae</taxon>
        <taxon>Cyprinodontiformes</taxon>
        <taxon>Poeciliidae</taxon>
        <taxon>Poeciliinae</taxon>
        <taxon>Xiphophorus</taxon>
    </lineage>
</organism>
<keyword evidence="3" id="KW-0812">Transmembrane</keyword>
<reference evidence="5" key="1">
    <citation type="submission" date="2025-08" db="UniProtKB">
        <authorList>
            <consortium name="Ensembl"/>
        </authorList>
    </citation>
    <scope>IDENTIFICATION</scope>
</reference>
<keyword evidence="3" id="KW-1133">Transmembrane helix</keyword>
<protein>
    <recommendedName>
        <fullName evidence="4">EGF-like domain-containing protein</fullName>
    </recommendedName>
</protein>
<dbReference type="GO" id="GO:0005509">
    <property type="term" value="F:calcium ion binding"/>
    <property type="evidence" value="ECO:0007669"/>
    <property type="project" value="InterPro"/>
</dbReference>
<dbReference type="Gene3D" id="2.10.25.10">
    <property type="entry name" value="Laminin"/>
    <property type="match status" value="1"/>
</dbReference>
<keyword evidence="2" id="KW-0245">EGF-like domain</keyword>
<evidence type="ECO:0000313" key="5">
    <source>
        <dbReference type="Ensembl" id="ENSXCOP00000006977.1"/>
    </source>
</evidence>
<evidence type="ECO:0000256" key="1">
    <source>
        <dbReference type="ARBA" id="ARBA00023157"/>
    </source>
</evidence>
<dbReference type="Ensembl" id="ENSXCOT00000007065.1">
    <property type="protein sequence ID" value="ENSXCOP00000006977.1"/>
    <property type="gene ID" value="ENSXCOG00000005394.1"/>
</dbReference>
<dbReference type="AlphaFoldDB" id="A0A3B5L833"/>
<dbReference type="SMART" id="SM00179">
    <property type="entry name" value="EGF_CA"/>
    <property type="match status" value="1"/>
</dbReference>
<dbReference type="Proteomes" id="UP000261380">
    <property type="component" value="Unplaced"/>
</dbReference>
<reference evidence="5" key="2">
    <citation type="submission" date="2025-09" db="UniProtKB">
        <authorList>
            <consortium name="Ensembl"/>
        </authorList>
    </citation>
    <scope>IDENTIFICATION</scope>
</reference>
<comment type="caution">
    <text evidence="2">Lacks conserved residue(s) required for the propagation of feature annotation.</text>
</comment>
<feature type="transmembrane region" description="Helical" evidence="3">
    <location>
        <begin position="55"/>
        <end position="75"/>
    </location>
</feature>
<feature type="disulfide bond" evidence="2">
    <location>
        <begin position="24"/>
        <end position="33"/>
    </location>
</feature>
<evidence type="ECO:0000256" key="2">
    <source>
        <dbReference type="PROSITE-ProRule" id="PRU00076"/>
    </source>
</evidence>
<dbReference type="PROSITE" id="PS00010">
    <property type="entry name" value="ASX_HYDROXYL"/>
    <property type="match status" value="1"/>
</dbReference>
<feature type="domain" description="EGF-like" evidence="4">
    <location>
        <begin position="3"/>
        <end position="34"/>
    </location>
</feature>
<name>A0A3B5L833_9TELE</name>
<sequence>MNHHNKHFNGGTCINTPGSFYCNCTPGFVGQRCTLRPVVVPDMQAGHAVVGKEELIGITGVLFVIIVLIVLFIAFRKKVFNKNYSRNNLSLVQDPATAALLNKANSPHHFHTQVASCVLTCYKESKIWHF</sequence>
<evidence type="ECO:0000259" key="4">
    <source>
        <dbReference type="PROSITE" id="PS50026"/>
    </source>
</evidence>
<dbReference type="GeneTree" id="ENSGT00940000154981"/>
<dbReference type="InterPro" id="IPR000742">
    <property type="entry name" value="EGF"/>
</dbReference>
<dbReference type="PROSITE" id="PS50026">
    <property type="entry name" value="EGF_3"/>
    <property type="match status" value="1"/>
</dbReference>
<dbReference type="InterPro" id="IPR001881">
    <property type="entry name" value="EGF-like_Ca-bd_dom"/>
</dbReference>
<keyword evidence="1 2" id="KW-1015">Disulfide bond</keyword>
<evidence type="ECO:0000256" key="3">
    <source>
        <dbReference type="SAM" id="Phobius"/>
    </source>
</evidence>
<accession>A0A3B5L833</accession>